<gene>
    <name evidence="2" type="ORF">SK128_011573</name>
</gene>
<proteinExistence type="predicted"/>
<dbReference type="EMBL" id="JAXCGZ010013543">
    <property type="protein sequence ID" value="KAK7072323.1"/>
    <property type="molecule type" value="Genomic_DNA"/>
</dbReference>
<evidence type="ECO:0000313" key="2">
    <source>
        <dbReference type="EMBL" id="KAK7072323.1"/>
    </source>
</evidence>
<organism evidence="2 3">
    <name type="scientific">Halocaridina rubra</name>
    <name type="common">Hawaiian red shrimp</name>
    <dbReference type="NCBI Taxonomy" id="373956"/>
    <lineage>
        <taxon>Eukaryota</taxon>
        <taxon>Metazoa</taxon>
        <taxon>Ecdysozoa</taxon>
        <taxon>Arthropoda</taxon>
        <taxon>Crustacea</taxon>
        <taxon>Multicrustacea</taxon>
        <taxon>Malacostraca</taxon>
        <taxon>Eumalacostraca</taxon>
        <taxon>Eucarida</taxon>
        <taxon>Decapoda</taxon>
        <taxon>Pleocyemata</taxon>
        <taxon>Caridea</taxon>
        <taxon>Atyoidea</taxon>
        <taxon>Atyidae</taxon>
        <taxon>Halocaridina</taxon>
    </lineage>
</organism>
<sequence length="234" mass="25729">MWLQKGDIQDLESQIIQESPVPQRATPTGAEKRPPSPAVEAKKDSSKRMTNFKKKSAVVTDVESDTLTRAAPPRPPPPDDTDVLAVPPPRPPIPRAYSASPLPPEAYVFGSPVLIPVPTGVGRGHYIPQQQLADNPLEDPFHRPPSGGPVKRNDAEYRWVTDASKYEVREIDFPCVSEKVSTSVLALRQFKKKKKADKRCSGHFASECRCWAPFCASQLSFGVTADILYSLTAV</sequence>
<dbReference type="Proteomes" id="UP001381693">
    <property type="component" value="Unassembled WGS sequence"/>
</dbReference>
<feature type="compositionally biased region" description="Basic and acidic residues" evidence="1">
    <location>
        <begin position="30"/>
        <end position="47"/>
    </location>
</feature>
<accession>A0AAN9A258</accession>
<feature type="region of interest" description="Disordered" evidence="1">
    <location>
        <begin position="1"/>
        <end position="91"/>
    </location>
</feature>
<reference evidence="2 3" key="1">
    <citation type="submission" date="2023-11" db="EMBL/GenBank/DDBJ databases">
        <title>Halocaridina rubra genome assembly.</title>
        <authorList>
            <person name="Smith C."/>
        </authorList>
    </citation>
    <scope>NUCLEOTIDE SEQUENCE [LARGE SCALE GENOMIC DNA]</scope>
    <source>
        <strain evidence="2">EP-1</strain>
        <tissue evidence="2">Whole</tissue>
    </source>
</reference>
<dbReference type="AlphaFoldDB" id="A0AAN9A258"/>
<evidence type="ECO:0000256" key="1">
    <source>
        <dbReference type="SAM" id="MobiDB-lite"/>
    </source>
</evidence>
<evidence type="ECO:0000313" key="3">
    <source>
        <dbReference type="Proteomes" id="UP001381693"/>
    </source>
</evidence>
<keyword evidence="3" id="KW-1185">Reference proteome</keyword>
<protein>
    <submittedName>
        <fullName evidence="2">Uncharacterized protein</fullName>
    </submittedName>
</protein>
<name>A0AAN9A258_HALRR</name>
<comment type="caution">
    <text evidence="2">The sequence shown here is derived from an EMBL/GenBank/DDBJ whole genome shotgun (WGS) entry which is preliminary data.</text>
</comment>